<comment type="caution">
    <text evidence="1">The sequence shown here is derived from an EMBL/GenBank/DDBJ whole genome shotgun (WGS) entry which is preliminary data.</text>
</comment>
<accession>A0A225LZ61</accession>
<dbReference type="PROSITE" id="PS51257">
    <property type="entry name" value="PROKAR_LIPOPROTEIN"/>
    <property type="match status" value="1"/>
</dbReference>
<dbReference type="RefSeq" id="WP_088605631.1">
    <property type="nucleotide sequence ID" value="NZ_NJIH01000015.1"/>
</dbReference>
<protein>
    <recommendedName>
        <fullName evidence="3">3-carboxymuconate cyclase</fullName>
    </recommendedName>
</protein>
<evidence type="ECO:0000313" key="1">
    <source>
        <dbReference type="EMBL" id="OWT54454.1"/>
    </source>
</evidence>
<dbReference type="EMBL" id="NJIH01000015">
    <property type="protein sequence ID" value="OWT54454.1"/>
    <property type="molecule type" value="Genomic_DNA"/>
</dbReference>
<organism evidence="1 2">
    <name type="scientific">Candidimonas nitroreducens</name>
    <dbReference type="NCBI Taxonomy" id="683354"/>
    <lineage>
        <taxon>Bacteria</taxon>
        <taxon>Pseudomonadati</taxon>
        <taxon>Pseudomonadota</taxon>
        <taxon>Betaproteobacteria</taxon>
        <taxon>Burkholderiales</taxon>
        <taxon>Alcaligenaceae</taxon>
        <taxon>Candidimonas</taxon>
    </lineage>
</organism>
<dbReference type="Gene3D" id="2.130.10.10">
    <property type="entry name" value="YVTN repeat-like/Quinoprotein amine dehydrogenase"/>
    <property type="match status" value="1"/>
</dbReference>
<evidence type="ECO:0008006" key="3">
    <source>
        <dbReference type="Google" id="ProtNLM"/>
    </source>
</evidence>
<proteinExistence type="predicted"/>
<dbReference type="InterPro" id="IPR015943">
    <property type="entry name" value="WD40/YVTN_repeat-like_dom_sf"/>
</dbReference>
<dbReference type="Proteomes" id="UP000214603">
    <property type="component" value="Unassembled WGS sequence"/>
</dbReference>
<sequence>MKKAVTALTAVALAASLVGCSDSSSDESHVRREGESSFYRPKNLALQTVDGVPGRLLRVLNEDDTLTTCSTSATGELSACGIQEMAGADVVYQMVVHPRTDTLYFLQYGTDSVLVCQGANGPQLSCAPATGGGALKAPSFMALDANGARAYIVNDDNTLAVCEVRADGTFSGCSATDANGTLETPVSVGLASGDYGTHAYFLNGETRPVITACTLAPSGLPSSCHAENNALFTAPTAMAFSPNGKYAYIGNLDDTLVTCSVGDDASLSSCRAVDTNGQELFGGIQTIAVDAAGANAYVVNARNSSITHCKLADGGASFGACSPYSIDGFEVTTDLALGENAGSRTLFVTSLSNSSVYGCALDAQGRFGASCIATSFLEQ</sequence>
<gene>
    <name evidence="1" type="ORF">CEY11_22260</name>
</gene>
<name>A0A225LZ61_9BURK</name>
<evidence type="ECO:0000313" key="2">
    <source>
        <dbReference type="Proteomes" id="UP000214603"/>
    </source>
</evidence>
<dbReference type="OrthoDB" id="9774579at2"/>
<keyword evidence="2" id="KW-1185">Reference proteome</keyword>
<reference evidence="2" key="1">
    <citation type="submission" date="2017-06" db="EMBL/GenBank/DDBJ databases">
        <title>Herbaspirillum phytohormonus sp. nov., isolated from the root nodule of Robinia pseudoacacia in lead-zinc mine.</title>
        <authorList>
            <person name="Fan M."/>
            <person name="Lin Y."/>
        </authorList>
    </citation>
    <scope>NUCLEOTIDE SEQUENCE [LARGE SCALE GENOMIC DNA]</scope>
    <source>
        <strain evidence="2">SC-089</strain>
    </source>
</reference>
<dbReference type="AlphaFoldDB" id="A0A225LZ61"/>
<dbReference type="SUPFAM" id="SSF75011">
    <property type="entry name" value="3-carboxy-cis,cis-mucoante lactonizing enzyme"/>
    <property type="match status" value="1"/>
</dbReference>